<sequence>MNRILSFLVLFVVLFATVVNASEEASGSLRKCKGVVLIERNGAIVKGVEGTPVYSNDTVKTGADGTVGVMFKDNSRISLGPNSRLELKKFVFKPALKQFNMVNKLAKGTASFVSGKMTKLSPEAVVLETPQSVIGVRGTTYNVKVD</sequence>
<dbReference type="STRING" id="43775.SAMN04489760_12248"/>
<dbReference type="Proteomes" id="UP000198744">
    <property type="component" value="Unassembled WGS sequence"/>
</dbReference>
<feature type="domain" description="FecR protein" evidence="2">
    <location>
        <begin position="57"/>
        <end position="144"/>
    </location>
</feature>
<protein>
    <submittedName>
        <fullName evidence="3">FecR protein</fullName>
    </submittedName>
</protein>
<keyword evidence="1" id="KW-0732">Signal</keyword>
<dbReference type="Gene3D" id="2.60.120.1440">
    <property type="match status" value="1"/>
</dbReference>
<name>A0A1H7ZEN6_9BACT</name>
<feature type="chain" id="PRO_5011685899" evidence="1">
    <location>
        <begin position="22"/>
        <end position="146"/>
    </location>
</feature>
<accession>A0A1H7ZEN6</accession>
<dbReference type="RefSeq" id="WP_175476542.1">
    <property type="nucleotide sequence ID" value="NZ_FOBS01000022.1"/>
</dbReference>
<evidence type="ECO:0000313" key="4">
    <source>
        <dbReference type="Proteomes" id="UP000198744"/>
    </source>
</evidence>
<feature type="signal peptide" evidence="1">
    <location>
        <begin position="1"/>
        <end position="21"/>
    </location>
</feature>
<gene>
    <name evidence="3" type="ORF">SAMN04489760_12248</name>
</gene>
<dbReference type="InterPro" id="IPR006860">
    <property type="entry name" value="FecR"/>
</dbReference>
<keyword evidence="4" id="KW-1185">Reference proteome</keyword>
<dbReference type="EMBL" id="FOBS01000022">
    <property type="protein sequence ID" value="SEM56464.1"/>
    <property type="molecule type" value="Genomic_DNA"/>
</dbReference>
<proteinExistence type="predicted"/>
<evidence type="ECO:0000313" key="3">
    <source>
        <dbReference type="EMBL" id="SEM56464.1"/>
    </source>
</evidence>
<reference evidence="3 4" key="1">
    <citation type="submission" date="2016-10" db="EMBL/GenBank/DDBJ databases">
        <authorList>
            <person name="de Groot N.N."/>
        </authorList>
    </citation>
    <scope>NUCLEOTIDE SEQUENCE [LARGE SCALE GENOMIC DNA]</scope>
    <source>
        <strain evidence="3 4">DSM 8423</strain>
    </source>
</reference>
<evidence type="ECO:0000256" key="1">
    <source>
        <dbReference type="SAM" id="SignalP"/>
    </source>
</evidence>
<dbReference type="AlphaFoldDB" id="A0A1H7ZEN6"/>
<dbReference type="PANTHER" id="PTHR38731">
    <property type="entry name" value="LIPL45-RELATED LIPOPROTEIN-RELATED"/>
    <property type="match status" value="1"/>
</dbReference>
<organism evidence="3 4">
    <name type="scientific">Syntrophus gentianae</name>
    <dbReference type="NCBI Taxonomy" id="43775"/>
    <lineage>
        <taxon>Bacteria</taxon>
        <taxon>Pseudomonadati</taxon>
        <taxon>Thermodesulfobacteriota</taxon>
        <taxon>Syntrophia</taxon>
        <taxon>Syntrophales</taxon>
        <taxon>Syntrophaceae</taxon>
        <taxon>Syntrophus</taxon>
    </lineage>
</organism>
<evidence type="ECO:0000259" key="2">
    <source>
        <dbReference type="Pfam" id="PF04773"/>
    </source>
</evidence>
<dbReference type="Pfam" id="PF04773">
    <property type="entry name" value="FecR"/>
    <property type="match status" value="1"/>
</dbReference>